<reference evidence="1 2" key="1">
    <citation type="journal article" date="2021" name="bioRxiv">
        <title>The Gossypium anomalum genome as a resource for cotton improvement and evolutionary analysis of hybrid incompatibility.</title>
        <authorList>
            <person name="Grover C.E."/>
            <person name="Yuan D."/>
            <person name="Arick M.A."/>
            <person name="Miller E.R."/>
            <person name="Hu G."/>
            <person name="Peterson D.G."/>
            <person name="Wendel J.F."/>
            <person name="Udall J.A."/>
        </authorList>
    </citation>
    <scope>NUCLEOTIDE SEQUENCE [LARGE SCALE GENOMIC DNA]</scope>
    <source>
        <strain evidence="1">JFW-Udall</strain>
        <tissue evidence="1">Leaf</tissue>
    </source>
</reference>
<organism evidence="1 2">
    <name type="scientific">Gossypium anomalum</name>
    <dbReference type="NCBI Taxonomy" id="47600"/>
    <lineage>
        <taxon>Eukaryota</taxon>
        <taxon>Viridiplantae</taxon>
        <taxon>Streptophyta</taxon>
        <taxon>Embryophyta</taxon>
        <taxon>Tracheophyta</taxon>
        <taxon>Spermatophyta</taxon>
        <taxon>Magnoliopsida</taxon>
        <taxon>eudicotyledons</taxon>
        <taxon>Gunneridae</taxon>
        <taxon>Pentapetalae</taxon>
        <taxon>rosids</taxon>
        <taxon>malvids</taxon>
        <taxon>Malvales</taxon>
        <taxon>Malvaceae</taxon>
        <taxon>Malvoideae</taxon>
        <taxon>Gossypium</taxon>
    </lineage>
</organism>
<comment type="caution">
    <text evidence="1">The sequence shown here is derived from an EMBL/GenBank/DDBJ whole genome shotgun (WGS) entry which is preliminary data.</text>
</comment>
<evidence type="ECO:0000313" key="1">
    <source>
        <dbReference type="EMBL" id="KAG8496325.1"/>
    </source>
</evidence>
<accession>A0A8J6D799</accession>
<dbReference type="Proteomes" id="UP000701853">
    <property type="component" value="Chromosome 4"/>
</dbReference>
<name>A0A8J6D799_9ROSI</name>
<keyword evidence="2" id="KW-1185">Reference proteome</keyword>
<protein>
    <submittedName>
        <fullName evidence="1">Uncharacterized protein</fullName>
    </submittedName>
</protein>
<dbReference type="AlphaFoldDB" id="A0A8J6D799"/>
<dbReference type="EMBL" id="JAHUZN010000004">
    <property type="protein sequence ID" value="KAG8496325.1"/>
    <property type="molecule type" value="Genomic_DNA"/>
</dbReference>
<proteinExistence type="predicted"/>
<dbReference type="OrthoDB" id="1001912at2759"/>
<evidence type="ECO:0000313" key="2">
    <source>
        <dbReference type="Proteomes" id="UP000701853"/>
    </source>
</evidence>
<sequence>MHDAKKHRGMHIIEAYDRENVGSFISMGHNYDKEYDNVVLMGQYLFIHRTMVICISGKQLLLMLGATQAPKLRPESALRTKL</sequence>
<gene>
    <name evidence="1" type="ORF">CXB51_007483</name>
</gene>